<keyword evidence="5 11" id="KW-0436">Ligase</keyword>
<comment type="catalytic activity">
    <reaction evidence="10 11">
        <text>tRNA(His) + L-histidine + ATP = L-histidyl-tRNA(His) + AMP + diphosphate + H(+)</text>
        <dbReference type="Rhea" id="RHEA:17313"/>
        <dbReference type="Rhea" id="RHEA-COMP:9665"/>
        <dbReference type="Rhea" id="RHEA-COMP:9689"/>
        <dbReference type="ChEBI" id="CHEBI:15378"/>
        <dbReference type="ChEBI" id="CHEBI:30616"/>
        <dbReference type="ChEBI" id="CHEBI:33019"/>
        <dbReference type="ChEBI" id="CHEBI:57595"/>
        <dbReference type="ChEBI" id="CHEBI:78442"/>
        <dbReference type="ChEBI" id="CHEBI:78527"/>
        <dbReference type="ChEBI" id="CHEBI:456215"/>
        <dbReference type="EC" id="6.1.1.21"/>
    </reaction>
</comment>
<feature type="binding site" evidence="12">
    <location>
        <position position="126"/>
    </location>
    <ligand>
        <name>L-histidine</name>
        <dbReference type="ChEBI" id="CHEBI:57595"/>
    </ligand>
</feature>
<comment type="caution">
    <text evidence="14">The sequence shown here is derived from an EMBL/GenBank/DDBJ whole genome shotgun (WGS) entry which is preliminary data.</text>
</comment>
<proteinExistence type="inferred from homology"/>
<keyword evidence="9 11" id="KW-0030">Aminoacyl-tRNA synthetase</keyword>
<dbReference type="NCBIfam" id="TIGR00442">
    <property type="entry name" value="hisS"/>
    <property type="match status" value="1"/>
</dbReference>
<evidence type="ECO:0000256" key="11">
    <source>
        <dbReference type="HAMAP-Rule" id="MF_00127"/>
    </source>
</evidence>
<reference evidence="14 15" key="1">
    <citation type="submission" date="2016-12" db="EMBL/GenBank/DDBJ databases">
        <title>Candidatus Reconcilibacillus cellulovorans genome.</title>
        <authorList>
            <person name="Kolinko S."/>
            <person name="Wu Y.-W."/>
            <person name="Tachea F."/>
            <person name="Denzel E."/>
            <person name="Hiras J."/>
            <person name="Baecker N."/>
            <person name="Chan L.J."/>
            <person name="Eichorst S.A."/>
            <person name="Frey D."/>
            <person name="Adams P.D."/>
            <person name="Pray T."/>
            <person name="Tanjore D."/>
            <person name="Petzold C.J."/>
            <person name="Gladden J.M."/>
            <person name="Simmons B.A."/>
            <person name="Singer S.W."/>
        </authorList>
    </citation>
    <scope>NUCLEOTIDE SEQUENCE [LARGE SCALE GENOMIC DNA]</scope>
    <source>
        <strain evidence="14">JTherm</strain>
    </source>
</reference>
<dbReference type="GO" id="GO:0016740">
    <property type="term" value="F:transferase activity"/>
    <property type="evidence" value="ECO:0007669"/>
    <property type="project" value="UniProtKB-ARBA"/>
</dbReference>
<dbReference type="EMBL" id="MOXJ01000017">
    <property type="protein sequence ID" value="PDO10261.1"/>
    <property type="molecule type" value="Genomic_DNA"/>
</dbReference>
<dbReference type="SUPFAM" id="SSF52954">
    <property type="entry name" value="Class II aaRS ABD-related"/>
    <property type="match status" value="1"/>
</dbReference>
<evidence type="ECO:0000256" key="4">
    <source>
        <dbReference type="ARBA" id="ARBA00022490"/>
    </source>
</evidence>
<gene>
    <name evidence="11" type="primary">hisS</name>
    <name evidence="14" type="ORF">BLM47_08400</name>
</gene>
<feature type="binding site" evidence="12">
    <location>
        <position position="112"/>
    </location>
    <ligand>
        <name>L-histidine</name>
        <dbReference type="ChEBI" id="CHEBI:57595"/>
    </ligand>
</feature>
<dbReference type="HAMAP" id="MF_00127">
    <property type="entry name" value="His_tRNA_synth"/>
    <property type="match status" value="1"/>
</dbReference>
<keyword evidence="4 11" id="KW-0963">Cytoplasm</keyword>
<evidence type="ECO:0000256" key="10">
    <source>
        <dbReference type="ARBA" id="ARBA00047639"/>
    </source>
</evidence>
<dbReference type="InterPro" id="IPR033656">
    <property type="entry name" value="HisRS_anticodon"/>
</dbReference>
<dbReference type="GO" id="GO:0005737">
    <property type="term" value="C:cytoplasm"/>
    <property type="evidence" value="ECO:0007669"/>
    <property type="project" value="UniProtKB-SubCell"/>
</dbReference>
<dbReference type="InterPro" id="IPR041715">
    <property type="entry name" value="HisRS-like_core"/>
</dbReference>
<evidence type="ECO:0000256" key="5">
    <source>
        <dbReference type="ARBA" id="ARBA00022598"/>
    </source>
</evidence>
<evidence type="ECO:0000256" key="8">
    <source>
        <dbReference type="ARBA" id="ARBA00022917"/>
    </source>
</evidence>
<dbReference type="Gene3D" id="3.30.930.10">
    <property type="entry name" value="Bira Bifunctional Protein, Domain 2"/>
    <property type="match status" value="1"/>
</dbReference>
<dbReference type="CDD" id="cd00859">
    <property type="entry name" value="HisRS_anticodon"/>
    <property type="match status" value="1"/>
</dbReference>
<feature type="domain" description="Aminoacyl-transfer RNA synthetases class-II family profile" evidence="13">
    <location>
        <begin position="8"/>
        <end position="321"/>
    </location>
</feature>
<keyword evidence="8 11" id="KW-0648">Protein biosynthesis</keyword>
<evidence type="ECO:0000256" key="7">
    <source>
        <dbReference type="ARBA" id="ARBA00022840"/>
    </source>
</evidence>
<evidence type="ECO:0000313" key="15">
    <source>
        <dbReference type="Proteomes" id="UP000243688"/>
    </source>
</evidence>
<dbReference type="PANTHER" id="PTHR43707:SF1">
    <property type="entry name" value="HISTIDINE--TRNA LIGASE, MITOCHONDRIAL-RELATED"/>
    <property type="match status" value="1"/>
</dbReference>
<dbReference type="GO" id="GO:0140096">
    <property type="term" value="F:catalytic activity, acting on a protein"/>
    <property type="evidence" value="ECO:0007669"/>
    <property type="project" value="UniProtKB-ARBA"/>
</dbReference>
<evidence type="ECO:0000256" key="3">
    <source>
        <dbReference type="ARBA" id="ARBA00011738"/>
    </source>
</evidence>
<feature type="binding site" evidence="12">
    <location>
        <position position="255"/>
    </location>
    <ligand>
        <name>L-histidine</name>
        <dbReference type="ChEBI" id="CHEBI:57595"/>
    </ligand>
</feature>
<dbReference type="Proteomes" id="UP000243688">
    <property type="component" value="Unassembled WGS sequence"/>
</dbReference>
<evidence type="ECO:0000256" key="9">
    <source>
        <dbReference type="ARBA" id="ARBA00023146"/>
    </source>
</evidence>
<dbReference type="SUPFAM" id="SSF55681">
    <property type="entry name" value="Class II aaRS and biotin synthetases"/>
    <property type="match status" value="1"/>
</dbReference>
<name>A0A2A6DZP8_9BACL</name>
<comment type="subunit">
    <text evidence="3 11">Homodimer.</text>
</comment>
<evidence type="ECO:0000259" key="13">
    <source>
        <dbReference type="PROSITE" id="PS50862"/>
    </source>
</evidence>
<dbReference type="FunFam" id="3.30.930.10:FF:000005">
    <property type="entry name" value="Histidine--tRNA ligase"/>
    <property type="match status" value="1"/>
</dbReference>
<dbReference type="Pfam" id="PF03129">
    <property type="entry name" value="HGTP_anticodon"/>
    <property type="match status" value="1"/>
</dbReference>
<dbReference type="InterPro" id="IPR045864">
    <property type="entry name" value="aa-tRNA-synth_II/BPL/LPL"/>
</dbReference>
<dbReference type="InterPro" id="IPR036621">
    <property type="entry name" value="Anticodon-bd_dom_sf"/>
</dbReference>
<dbReference type="InterPro" id="IPR004154">
    <property type="entry name" value="Anticodon-bd"/>
</dbReference>
<evidence type="ECO:0000256" key="12">
    <source>
        <dbReference type="PIRSR" id="PIRSR001549-1"/>
    </source>
</evidence>
<keyword evidence="7 11" id="KW-0067">ATP-binding</keyword>
<dbReference type="PIRSF" id="PIRSF001549">
    <property type="entry name" value="His-tRNA_synth"/>
    <property type="match status" value="1"/>
</dbReference>
<dbReference type="GO" id="GO:0006427">
    <property type="term" value="P:histidyl-tRNA aminoacylation"/>
    <property type="evidence" value="ECO:0007669"/>
    <property type="project" value="UniProtKB-UniRule"/>
</dbReference>
<evidence type="ECO:0000256" key="6">
    <source>
        <dbReference type="ARBA" id="ARBA00022741"/>
    </source>
</evidence>
<keyword evidence="6 11" id="KW-0547">Nucleotide-binding</keyword>
<comment type="subcellular location">
    <subcellularLocation>
        <location evidence="1 11">Cytoplasm</location>
    </subcellularLocation>
</comment>
<dbReference type="Gene3D" id="3.40.50.800">
    <property type="entry name" value="Anticodon-binding domain"/>
    <property type="match status" value="1"/>
</dbReference>
<dbReference type="EC" id="6.1.1.21" evidence="11"/>
<organism evidence="14 15">
    <name type="scientific">Candidatus Reconcilbacillus cellulovorans</name>
    <dbReference type="NCBI Taxonomy" id="1906605"/>
    <lineage>
        <taxon>Bacteria</taxon>
        <taxon>Bacillati</taxon>
        <taxon>Bacillota</taxon>
        <taxon>Bacilli</taxon>
        <taxon>Bacillales</taxon>
        <taxon>Paenibacillaceae</taxon>
        <taxon>Candidatus Reconcilbacillus</taxon>
    </lineage>
</organism>
<dbReference type="GO" id="GO:0004821">
    <property type="term" value="F:histidine-tRNA ligase activity"/>
    <property type="evidence" value="ECO:0007669"/>
    <property type="project" value="UniProtKB-UniRule"/>
</dbReference>
<dbReference type="InterPro" id="IPR015807">
    <property type="entry name" value="His-tRNA-ligase"/>
</dbReference>
<dbReference type="Pfam" id="PF13393">
    <property type="entry name" value="tRNA-synt_His"/>
    <property type="match status" value="1"/>
</dbReference>
<evidence type="ECO:0000256" key="2">
    <source>
        <dbReference type="ARBA" id="ARBA00008226"/>
    </source>
</evidence>
<protein>
    <recommendedName>
        <fullName evidence="11">Histidine--tRNA ligase</fullName>
        <ecNumber evidence="11">6.1.1.21</ecNumber>
    </recommendedName>
    <alternativeName>
        <fullName evidence="11">Histidyl-tRNA synthetase</fullName>
        <shortName evidence="11">HisRS</shortName>
    </alternativeName>
</protein>
<dbReference type="InterPro" id="IPR004516">
    <property type="entry name" value="HisRS/HisZ"/>
</dbReference>
<comment type="similarity">
    <text evidence="2 11">Belongs to the class-II aminoacyl-tRNA synthetase family.</text>
</comment>
<dbReference type="InterPro" id="IPR006195">
    <property type="entry name" value="aa-tRNA-synth_II"/>
</dbReference>
<dbReference type="PANTHER" id="PTHR43707">
    <property type="entry name" value="HISTIDYL-TRNA SYNTHETASE"/>
    <property type="match status" value="1"/>
</dbReference>
<dbReference type="PROSITE" id="PS50862">
    <property type="entry name" value="AA_TRNA_LIGASE_II"/>
    <property type="match status" value="1"/>
</dbReference>
<accession>A0A2A6DZP8</accession>
<evidence type="ECO:0000256" key="1">
    <source>
        <dbReference type="ARBA" id="ARBA00004496"/>
    </source>
</evidence>
<dbReference type="AlphaFoldDB" id="A0A2A6DZP8"/>
<evidence type="ECO:0000313" key="14">
    <source>
        <dbReference type="EMBL" id="PDO10261.1"/>
    </source>
</evidence>
<sequence>MRFQKPKGTQDLLPGKVEIWQFLEAKAHELCRRFNYREIRTPIFEMTELFLRSVGETTDIVEKEMYTFRDKADRSMTLRPEGTAGAVRAYVENKLFASVDLVKLYYIGPMFRYERPQAGRYRQFHQFGVEAIGSDDPALDAEVIAMGYRFYREVGLNDVRVEINSIGNAASRASYRKRLEDFLAPKLPSLCPDCQKRFLRNPLRVLDCKKDVELLQDVPSILDSLDEPSRRRFDEVRAYLDELAVPYAVNCRLVRGLDYYTHTAFEYKAGGIGAAADAVGGGGRYDGLVAEIGGEDRPAVGFGIGLERVVALLETRNVDVPVDRFPDVYLIAVGEQASRKLVSLLDAARAAGLSADRDYMGRSLKAQLKAADRSGAKIAAVLGEDELDRRQIQLKILATGEQYAVSLDRWIDEIKNRLSRLEHPEEGR</sequence>
<dbReference type="CDD" id="cd00773">
    <property type="entry name" value="HisRS-like_core"/>
    <property type="match status" value="1"/>
</dbReference>
<feature type="binding site" evidence="12">
    <location>
        <begin position="81"/>
        <end position="83"/>
    </location>
    <ligand>
        <name>L-histidine</name>
        <dbReference type="ChEBI" id="CHEBI:57595"/>
    </ligand>
</feature>
<feature type="binding site" evidence="12">
    <location>
        <begin position="259"/>
        <end position="260"/>
    </location>
    <ligand>
        <name>L-histidine</name>
        <dbReference type="ChEBI" id="CHEBI:57595"/>
    </ligand>
</feature>
<dbReference type="GO" id="GO:0005524">
    <property type="term" value="F:ATP binding"/>
    <property type="evidence" value="ECO:0007669"/>
    <property type="project" value="UniProtKB-UniRule"/>
</dbReference>
<feature type="binding site" evidence="12">
    <location>
        <position position="130"/>
    </location>
    <ligand>
        <name>L-histidine</name>
        <dbReference type="ChEBI" id="CHEBI:57595"/>
    </ligand>
</feature>